<reference evidence="1" key="1">
    <citation type="journal article" date="2014" name="Int. J. Syst. Evol. Microbiol.">
        <title>Complete genome sequence of Corynebacterium casei LMG S-19264T (=DSM 44701T), isolated from a smear-ripened cheese.</title>
        <authorList>
            <consortium name="US DOE Joint Genome Institute (JGI-PGF)"/>
            <person name="Walter F."/>
            <person name="Albersmeier A."/>
            <person name="Kalinowski J."/>
            <person name="Ruckert C."/>
        </authorList>
    </citation>
    <scope>NUCLEOTIDE SEQUENCE</scope>
    <source>
        <strain evidence="1">CGMCC 1.6333</strain>
    </source>
</reference>
<evidence type="ECO:0000313" key="1">
    <source>
        <dbReference type="EMBL" id="GGM19374.1"/>
    </source>
</evidence>
<name>A0A917TDG6_9BACI</name>
<reference evidence="1" key="2">
    <citation type="submission" date="2020-09" db="EMBL/GenBank/DDBJ databases">
        <authorList>
            <person name="Sun Q."/>
            <person name="Zhou Y."/>
        </authorList>
    </citation>
    <scope>NUCLEOTIDE SEQUENCE</scope>
    <source>
        <strain evidence="1">CGMCC 1.6333</strain>
    </source>
</reference>
<organism evidence="1 2">
    <name type="scientific">Paraliobacillus quinghaiensis</name>
    <dbReference type="NCBI Taxonomy" id="470815"/>
    <lineage>
        <taxon>Bacteria</taxon>
        <taxon>Bacillati</taxon>
        <taxon>Bacillota</taxon>
        <taxon>Bacilli</taxon>
        <taxon>Bacillales</taxon>
        <taxon>Bacillaceae</taxon>
        <taxon>Paraliobacillus</taxon>
    </lineage>
</organism>
<keyword evidence="2" id="KW-1185">Reference proteome</keyword>
<comment type="caution">
    <text evidence="1">The sequence shown here is derived from an EMBL/GenBank/DDBJ whole genome shotgun (WGS) entry which is preliminary data.</text>
</comment>
<dbReference type="Pfam" id="PF11553">
    <property type="entry name" value="DUF3231"/>
    <property type="match status" value="1"/>
</dbReference>
<protein>
    <recommendedName>
        <fullName evidence="3">DUF3231 family protein</fullName>
    </recommendedName>
</protein>
<dbReference type="OrthoDB" id="1799293at2"/>
<dbReference type="InterPro" id="IPR021617">
    <property type="entry name" value="DUF3231"/>
</dbReference>
<sequence length="237" mass="26771">MREIKASTINRPIFIQCKLYFIEKLTAFFNEEKIPVPNGFSVENDVSNENPRLFTDDFYIVFIQNFSKLGIGNRRPMNVVEITGIYYNMIRNQLGRTLCTGFSQVAKLEKVRDYMIRGRDIADKHVEIFGSTLGDELLPSASSWDTLPTASTSPTFSDKIMMFNILSLNGIGIGNYGRNLGTTQRHDLAVTYIRLITEVGAYAEDGANIMIQNGWMEQAPQAPDRDQLAHKKADKKG</sequence>
<dbReference type="EMBL" id="BMLG01000001">
    <property type="protein sequence ID" value="GGM19374.1"/>
    <property type="molecule type" value="Genomic_DNA"/>
</dbReference>
<dbReference type="AlphaFoldDB" id="A0A917TDG6"/>
<evidence type="ECO:0008006" key="3">
    <source>
        <dbReference type="Google" id="ProtNLM"/>
    </source>
</evidence>
<evidence type="ECO:0000313" key="2">
    <source>
        <dbReference type="Proteomes" id="UP000618460"/>
    </source>
</evidence>
<accession>A0A917TDG6</accession>
<dbReference type="InterPro" id="IPR012347">
    <property type="entry name" value="Ferritin-like"/>
</dbReference>
<gene>
    <name evidence="1" type="ORF">GCM10011351_01520</name>
</gene>
<dbReference type="RefSeq" id="WP_117152731.1">
    <property type="nucleotide sequence ID" value="NZ_BMLG01000001.1"/>
</dbReference>
<dbReference type="Proteomes" id="UP000618460">
    <property type="component" value="Unassembled WGS sequence"/>
</dbReference>
<dbReference type="Gene3D" id="1.20.1260.10">
    <property type="match status" value="2"/>
</dbReference>
<proteinExistence type="predicted"/>